<dbReference type="GO" id="GO:0005886">
    <property type="term" value="C:plasma membrane"/>
    <property type="evidence" value="ECO:0007669"/>
    <property type="project" value="UniProtKB-SubCell"/>
</dbReference>
<comment type="similarity">
    <text evidence="7">Belongs to the TRAP transporter large permease family.</text>
</comment>
<dbReference type="OrthoDB" id="9777699at2"/>
<comment type="caution">
    <text evidence="9">The sequence shown here is derived from an EMBL/GenBank/DDBJ whole genome shotgun (WGS) entry which is preliminary data.</text>
</comment>
<name>A0A4V2UXG2_9BURK</name>
<comment type="caution">
    <text evidence="7">Lacks conserved residue(s) required for the propagation of feature annotation.</text>
</comment>
<keyword evidence="3 7" id="KW-0997">Cell inner membrane</keyword>
<keyword evidence="4 7" id="KW-0812">Transmembrane</keyword>
<evidence type="ECO:0000256" key="6">
    <source>
        <dbReference type="ARBA" id="ARBA00023136"/>
    </source>
</evidence>
<evidence type="ECO:0000256" key="5">
    <source>
        <dbReference type="ARBA" id="ARBA00022989"/>
    </source>
</evidence>
<protein>
    <recommendedName>
        <fullName evidence="7">TRAP transporter large permease protein</fullName>
    </recommendedName>
</protein>
<feature type="transmembrane region" description="Helical" evidence="7">
    <location>
        <begin position="214"/>
        <end position="236"/>
    </location>
</feature>
<evidence type="ECO:0000256" key="7">
    <source>
        <dbReference type="RuleBase" id="RU369079"/>
    </source>
</evidence>
<dbReference type="PANTHER" id="PTHR33362:SF2">
    <property type="entry name" value="TRAP TRANSPORTER LARGE PERMEASE PROTEIN"/>
    <property type="match status" value="1"/>
</dbReference>
<evidence type="ECO:0000256" key="1">
    <source>
        <dbReference type="ARBA" id="ARBA00004429"/>
    </source>
</evidence>
<gene>
    <name evidence="9" type="ORF">EDC26_11515</name>
</gene>
<keyword evidence="6 7" id="KW-0472">Membrane</keyword>
<feature type="transmembrane region" description="Helical" evidence="7">
    <location>
        <begin position="49"/>
        <end position="68"/>
    </location>
</feature>
<keyword evidence="7" id="KW-0813">Transport</keyword>
<dbReference type="Pfam" id="PF06808">
    <property type="entry name" value="DctM"/>
    <property type="match status" value="1"/>
</dbReference>
<evidence type="ECO:0000313" key="9">
    <source>
        <dbReference type="EMBL" id="TCT03358.1"/>
    </source>
</evidence>
<feature type="transmembrane region" description="Helical" evidence="7">
    <location>
        <begin position="316"/>
        <end position="345"/>
    </location>
</feature>
<organism evidence="9 10">
    <name type="scientific">Paralcaligenes ureilyticus</name>
    <dbReference type="NCBI Taxonomy" id="627131"/>
    <lineage>
        <taxon>Bacteria</taxon>
        <taxon>Pseudomonadati</taxon>
        <taxon>Pseudomonadota</taxon>
        <taxon>Betaproteobacteria</taxon>
        <taxon>Burkholderiales</taxon>
        <taxon>Alcaligenaceae</taxon>
        <taxon>Paralcaligenes</taxon>
    </lineage>
</organism>
<accession>A0A4V2UXG2</accession>
<dbReference type="RefSeq" id="WP_132584429.1">
    <property type="nucleotide sequence ID" value="NZ_SMAJ01000015.1"/>
</dbReference>
<dbReference type="PANTHER" id="PTHR33362">
    <property type="entry name" value="SIALIC ACID TRAP TRANSPORTER PERMEASE PROTEIN SIAT-RELATED"/>
    <property type="match status" value="1"/>
</dbReference>
<evidence type="ECO:0000313" key="10">
    <source>
        <dbReference type="Proteomes" id="UP000295525"/>
    </source>
</evidence>
<evidence type="ECO:0000256" key="2">
    <source>
        <dbReference type="ARBA" id="ARBA00022475"/>
    </source>
</evidence>
<dbReference type="Proteomes" id="UP000295525">
    <property type="component" value="Unassembled WGS sequence"/>
</dbReference>
<reference evidence="9 10" key="1">
    <citation type="submission" date="2019-03" db="EMBL/GenBank/DDBJ databases">
        <title>Genomic Encyclopedia of Type Strains, Phase IV (KMG-IV): sequencing the most valuable type-strain genomes for metagenomic binning, comparative biology and taxonomic classification.</title>
        <authorList>
            <person name="Goeker M."/>
        </authorList>
    </citation>
    <scope>NUCLEOTIDE SEQUENCE [LARGE SCALE GENOMIC DNA]</scope>
    <source>
        <strain evidence="9 10">DSM 24591</strain>
    </source>
</reference>
<evidence type="ECO:0000259" key="8">
    <source>
        <dbReference type="Pfam" id="PF06808"/>
    </source>
</evidence>
<evidence type="ECO:0000256" key="3">
    <source>
        <dbReference type="ARBA" id="ARBA00022519"/>
    </source>
</evidence>
<evidence type="ECO:0000256" key="4">
    <source>
        <dbReference type="ARBA" id="ARBA00022692"/>
    </source>
</evidence>
<dbReference type="InterPro" id="IPR010656">
    <property type="entry name" value="DctM"/>
</dbReference>
<dbReference type="InterPro" id="IPR004681">
    <property type="entry name" value="TRAP_DctM"/>
</dbReference>
<proteinExistence type="inferred from homology"/>
<keyword evidence="5 7" id="KW-1133">Transmembrane helix</keyword>
<feature type="transmembrane region" description="Helical" evidence="7">
    <location>
        <begin position="278"/>
        <end position="296"/>
    </location>
</feature>
<feature type="transmembrane region" description="Helical" evidence="7">
    <location>
        <begin position="242"/>
        <end position="258"/>
    </location>
</feature>
<feature type="transmembrane region" description="Helical" evidence="7">
    <location>
        <begin position="108"/>
        <end position="127"/>
    </location>
</feature>
<dbReference type="NCBIfam" id="TIGR00786">
    <property type="entry name" value="dctM"/>
    <property type="match status" value="1"/>
</dbReference>
<dbReference type="GO" id="GO:0022857">
    <property type="term" value="F:transmembrane transporter activity"/>
    <property type="evidence" value="ECO:0007669"/>
    <property type="project" value="UniProtKB-UniRule"/>
</dbReference>
<comment type="subcellular location">
    <subcellularLocation>
        <location evidence="1 7">Cell inner membrane</location>
        <topology evidence="1 7">Multi-pass membrane protein</topology>
    </subcellularLocation>
</comment>
<feature type="transmembrane region" description="Helical" evidence="7">
    <location>
        <begin position="139"/>
        <end position="161"/>
    </location>
</feature>
<dbReference type="AlphaFoldDB" id="A0A4V2UXG2"/>
<feature type="transmembrane region" description="Helical" evidence="7">
    <location>
        <begin position="173"/>
        <end position="193"/>
    </location>
</feature>
<feature type="domain" description="TRAP C4-dicarboxylate transport system permease DctM subunit" evidence="8">
    <location>
        <begin position="9"/>
        <end position="418"/>
    </location>
</feature>
<keyword evidence="10" id="KW-1185">Reference proteome</keyword>
<feature type="transmembrane region" description="Helical" evidence="7">
    <location>
        <begin position="398"/>
        <end position="422"/>
    </location>
</feature>
<dbReference type="EMBL" id="SMAJ01000015">
    <property type="protein sequence ID" value="TCT03358.1"/>
    <property type="molecule type" value="Genomic_DNA"/>
</dbReference>
<sequence length="427" mass="44878">MSVGVISLLAMFAATVLLDIPIAFGLILSSVAYLLIFDVAPLMVAAQQIVSGMDSFTLLAIPLFLLAAQLMNSAGLTKKIIHLCSAAVGDIKGGLAVVAVLASMLFGALSGSGVADVVAIGSVLLPAMYRSGYDKGFSCALLGCAGSLGVVIPPSIVMIVYGTTTNTSVGKLFLGGVVPGILLGLGLIVVVLWQSRKQGWAGGVPFNRQVFLVALKDALPALLVPVLIIGGIRFGIFTATEAAASAIVYALFVGFFVYRQLSWRTIWKCLRDTSEVSASILLIIGAAGLFAWILIAEQVPQQLAHLLTQWTSSRTAVLLLLTAGLLILGTFMESIAIIIIVAPVVMPIIHHYGIDPVHFGIILTINLAIGANTPPLGVDLMAACRIGGISMAQSFKPLVFMLMAMISVLLLLTFVPELVLFLPRHMN</sequence>
<dbReference type="PIRSF" id="PIRSF006066">
    <property type="entry name" value="HI0050"/>
    <property type="match status" value="1"/>
</dbReference>
<comment type="function">
    <text evidence="7">Part of the tripartite ATP-independent periplasmic (TRAP) transport system.</text>
</comment>
<comment type="subunit">
    <text evidence="7">The complex comprises the extracytoplasmic solute receptor protein and the two transmembrane proteins.</text>
</comment>
<keyword evidence="2" id="KW-1003">Cell membrane</keyword>